<keyword evidence="1" id="KW-0732">Signal</keyword>
<dbReference type="PROSITE" id="PS51257">
    <property type="entry name" value="PROKAR_LIPOPROTEIN"/>
    <property type="match status" value="1"/>
</dbReference>
<evidence type="ECO:0008006" key="4">
    <source>
        <dbReference type="Google" id="ProtNLM"/>
    </source>
</evidence>
<reference evidence="2" key="1">
    <citation type="submission" date="2023-05" db="EMBL/GenBank/DDBJ databases">
        <authorList>
            <person name="Zhang X."/>
        </authorList>
    </citation>
    <scope>NUCLEOTIDE SEQUENCE</scope>
    <source>
        <strain evidence="2">YF14B1</strain>
    </source>
</reference>
<feature type="signal peptide" evidence="1">
    <location>
        <begin position="1"/>
        <end position="21"/>
    </location>
</feature>
<dbReference type="AlphaFoldDB" id="A0AAE3UBN0"/>
<sequence>MLKKSSLLWIMALLLVSVSCTQLKQMANFTKCQFRMSSVQNTNLAGVNVQQIKSLSDMNLLQAGKLTAAYASGTMPLSLTINVDAQNPNDATAAMNKMEWILLIEGKEIVTGTLNDRISIAPSGGTATIPVQINADLRKIMAKNSMDENINLGLGLVGAGNKPSPKLSLKIKPSIMIGSLTVPYPGYITLSTNFGTGS</sequence>
<comment type="caution">
    <text evidence="2">The sequence shown here is derived from an EMBL/GenBank/DDBJ whole genome shotgun (WGS) entry which is preliminary data.</text>
</comment>
<dbReference type="EMBL" id="JASJOS010000015">
    <property type="protein sequence ID" value="MDJ1484563.1"/>
    <property type="molecule type" value="Genomic_DNA"/>
</dbReference>
<evidence type="ECO:0000256" key="1">
    <source>
        <dbReference type="SAM" id="SignalP"/>
    </source>
</evidence>
<feature type="chain" id="PRO_5041908142" description="Late embryogenesis abundant protein LEA-2 subgroup domain-containing protein" evidence="1">
    <location>
        <begin position="22"/>
        <end position="198"/>
    </location>
</feature>
<organism evidence="2 3">
    <name type="scientific">Xanthocytophaga flava</name>
    <dbReference type="NCBI Taxonomy" id="3048013"/>
    <lineage>
        <taxon>Bacteria</taxon>
        <taxon>Pseudomonadati</taxon>
        <taxon>Bacteroidota</taxon>
        <taxon>Cytophagia</taxon>
        <taxon>Cytophagales</taxon>
        <taxon>Rhodocytophagaceae</taxon>
        <taxon>Xanthocytophaga</taxon>
    </lineage>
</organism>
<evidence type="ECO:0000313" key="2">
    <source>
        <dbReference type="EMBL" id="MDJ1484563.1"/>
    </source>
</evidence>
<gene>
    <name evidence="2" type="ORF">QNI16_28955</name>
</gene>
<dbReference type="SUPFAM" id="SSF117070">
    <property type="entry name" value="LEA14-like"/>
    <property type="match status" value="1"/>
</dbReference>
<name>A0AAE3UBN0_9BACT</name>
<accession>A0AAE3UBN0</accession>
<evidence type="ECO:0000313" key="3">
    <source>
        <dbReference type="Proteomes" id="UP001241110"/>
    </source>
</evidence>
<dbReference type="Gene3D" id="2.60.40.1820">
    <property type="match status" value="1"/>
</dbReference>
<dbReference type="Proteomes" id="UP001241110">
    <property type="component" value="Unassembled WGS sequence"/>
</dbReference>
<proteinExistence type="predicted"/>
<protein>
    <recommendedName>
        <fullName evidence="4">Late embryogenesis abundant protein LEA-2 subgroup domain-containing protein</fullName>
    </recommendedName>
</protein>
<dbReference type="RefSeq" id="WP_313986045.1">
    <property type="nucleotide sequence ID" value="NZ_JASJOS010000015.1"/>
</dbReference>